<dbReference type="Proteomes" id="UP000255291">
    <property type="component" value="Unassembled WGS sequence"/>
</dbReference>
<comment type="caution">
    <text evidence="1">The sequence shown here is derived from an EMBL/GenBank/DDBJ whole genome shotgun (WGS) entry which is preliminary data.</text>
</comment>
<reference evidence="1 2" key="1">
    <citation type="submission" date="2018-07" db="EMBL/GenBank/DDBJ databases">
        <title>The use of a cohorting ward and systematic surveillance cultures for the control of a Klebsiella pneumoniae carbapenemase (KPC)-producing Enterobacteriaceae outbreak.</title>
        <authorList>
            <person name="Doi Y."/>
        </authorList>
    </citation>
    <scope>NUCLEOTIDE SEQUENCE [LARGE SCALE GENOMIC DNA]</scope>
    <source>
        <strain evidence="1 2">1-RC-17-04017</strain>
    </source>
</reference>
<protein>
    <submittedName>
        <fullName evidence="1">Uncharacterized protein</fullName>
    </submittedName>
</protein>
<dbReference type="EMBL" id="QRBW01000499">
    <property type="protein sequence ID" value="RDT47945.1"/>
    <property type="molecule type" value="Genomic_DNA"/>
</dbReference>
<name>A0ABD7GPF1_9ENTR</name>
<accession>A0ABD7GPF1</accession>
<dbReference type="AlphaFoldDB" id="A0ABD7GPF1"/>
<proteinExistence type="predicted"/>
<gene>
    <name evidence="1" type="ORF">DXF87_26760</name>
</gene>
<evidence type="ECO:0000313" key="1">
    <source>
        <dbReference type="EMBL" id="RDT47945.1"/>
    </source>
</evidence>
<dbReference type="RefSeq" id="WP_205744101.1">
    <property type="nucleotide sequence ID" value="NZ_QRBW01000499.1"/>
</dbReference>
<feature type="non-terminal residue" evidence="1">
    <location>
        <position position="1"/>
    </location>
</feature>
<evidence type="ECO:0000313" key="2">
    <source>
        <dbReference type="Proteomes" id="UP000255291"/>
    </source>
</evidence>
<organism evidence="1 2">
    <name type="scientific">Enterobacter roggenkampii</name>
    <dbReference type="NCBI Taxonomy" id="1812935"/>
    <lineage>
        <taxon>Bacteria</taxon>
        <taxon>Pseudomonadati</taxon>
        <taxon>Pseudomonadota</taxon>
        <taxon>Gammaproteobacteria</taxon>
        <taxon>Enterobacterales</taxon>
        <taxon>Enterobacteriaceae</taxon>
        <taxon>Enterobacter</taxon>
        <taxon>Enterobacter cloacae complex</taxon>
    </lineage>
</organism>
<sequence length="75" mass="8720">GGGGNREGSFCFMARGEARYNGLKKSKVLKTYKKQQPRGVFCFQSKRFNPQKKPKKKKKIDILKHMCLKFIKPRV</sequence>